<dbReference type="GO" id="GO:0051307">
    <property type="term" value="P:meiotic chromosome separation"/>
    <property type="evidence" value="ECO:0007669"/>
    <property type="project" value="TreeGrafter"/>
</dbReference>
<dbReference type="PANTHER" id="PTHR12792:SF0">
    <property type="entry name" value="SEPARIN"/>
    <property type="match status" value="1"/>
</dbReference>
<dbReference type="OrthoDB" id="10255632at2759"/>
<evidence type="ECO:0000313" key="6">
    <source>
        <dbReference type="EMBL" id="ODQ57327.1"/>
    </source>
</evidence>
<dbReference type="EC" id="3.4.22.49" evidence="2"/>
<dbReference type="Pfam" id="PF03568">
    <property type="entry name" value="Separin_C"/>
    <property type="match status" value="1"/>
</dbReference>
<dbReference type="GO" id="GO:0004197">
    <property type="term" value="F:cysteine-type endopeptidase activity"/>
    <property type="evidence" value="ECO:0007669"/>
    <property type="project" value="InterPro"/>
</dbReference>
<dbReference type="PROSITE" id="PS51700">
    <property type="entry name" value="SEPARIN"/>
    <property type="match status" value="1"/>
</dbReference>
<sequence>MEKIPEDWLVISVDVCSFNGDLLISKINKGMKAPSLLRLPLSRHSSRTIDEESFSFEDAMKELRTIIEESNKTTSKVRVSSINTLEDRQKWHQERYDLDIKLCEFLDKIEYCWIGGFKGIFNQNKVDLEQKSQFREKFLGILGQNIPSRSQRNQNSYSIQIDDFIIELFLSLGDPSELVSTELLEDLIYFVLDILLFHGEENAYDEIDIDNIYVEVEALIKEYLMMNPAPPKYKHTILIVGKECQSIPWESLPSLRGSSTTRMPSLSMLLNLLGENEKMVVNKRNGSFVLNPSGDLVKTEGRFEEQIEDLCQNHNWKGMIGKKPSEDEFAKYVHDSNLFVYIGHGGGEQFIRSTTLKKMDKIAPSLLLGCSSAALRDNNFLEPYGTVYSYLVGGCPMILGNLWDVTDKDIDKFSLSLLKKWGLSSSQVEKSMNISDAVRLSRDECKLRFLNGAAPVIYGLPLSLL</sequence>
<evidence type="ECO:0000313" key="7">
    <source>
        <dbReference type="Proteomes" id="UP000094112"/>
    </source>
</evidence>
<dbReference type="GO" id="GO:0005634">
    <property type="term" value="C:nucleus"/>
    <property type="evidence" value="ECO:0007669"/>
    <property type="project" value="InterPro"/>
</dbReference>
<reference evidence="6 7" key="1">
    <citation type="journal article" date="2016" name="Proc. Natl. Acad. Sci. U.S.A.">
        <title>Comparative genomics of biotechnologically important yeasts.</title>
        <authorList>
            <person name="Riley R."/>
            <person name="Haridas S."/>
            <person name="Wolfe K.H."/>
            <person name="Lopes M.R."/>
            <person name="Hittinger C.T."/>
            <person name="Goeker M."/>
            <person name="Salamov A.A."/>
            <person name="Wisecaver J.H."/>
            <person name="Long T.M."/>
            <person name="Calvey C.H."/>
            <person name="Aerts A.L."/>
            <person name="Barry K.W."/>
            <person name="Choi C."/>
            <person name="Clum A."/>
            <person name="Coughlan A.Y."/>
            <person name="Deshpande S."/>
            <person name="Douglass A.P."/>
            <person name="Hanson S.J."/>
            <person name="Klenk H.-P."/>
            <person name="LaButti K.M."/>
            <person name="Lapidus A."/>
            <person name="Lindquist E.A."/>
            <person name="Lipzen A.M."/>
            <person name="Meier-Kolthoff J.P."/>
            <person name="Ohm R.A."/>
            <person name="Otillar R.P."/>
            <person name="Pangilinan J.L."/>
            <person name="Peng Y."/>
            <person name="Rokas A."/>
            <person name="Rosa C.A."/>
            <person name="Scheuner C."/>
            <person name="Sibirny A.A."/>
            <person name="Slot J.C."/>
            <person name="Stielow J.B."/>
            <person name="Sun H."/>
            <person name="Kurtzman C.P."/>
            <person name="Blackwell M."/>
            <person name="Grigoriev I.V."/>
            <person name="Jeffries T.W."/>
        </authorList>
    </citation>
    <scope>NUCLEOTIDE SEQUENCE [LARGE SCALE GENOMIC DNA]</scope>
    <source>
        <strain evidence="7">ATCC 58044 / CBS 1984 / NCYC 433 / NRRL Y-366-8</strain>
    </source>
</reference>
<dbReference type="GO" id="GO:0044732">
    <property type="term" value="C:mitotic spindle pole body"/>
    <property type="evidence" value="ECO:0007669"/>
    <property type="project" value="TreeGrafter"/>
</dbReference>
<dbReference type="GO" id="GO:0006508">
    <property type="term" value="P:proteolysis"/>
    <property type="evidence" value="ECO:0007669"/>
    <property type="project" value="InterPro"/>
</dbReference>
<gene>
    <name evidence="6" type="ORF">WICANDRAFT_36235</name>
</gene>
<dbReference type="GeneID" id="30199658"/>
<dbReference type="InterPro" id="IPR005314">
    <property type="entry name" value="Peptidase_C50"/>
</dbReference>
<proteinExistence type="predicted"/>
<comment type="catalytic activity">
    <reaction evidence="1">
        <text>All bonds known to be hydrolyzed by this endopeptidase have arginine in P1 and an acidic residue in P4. P6 is often occupied by an acidic residue or by a hydroxy-amino-acid residue, the phosphorylation of which enhances cleavage.</text>
        <dbReference type="EC" id="3.4.22.49"/>
    </reaction>
</comment>
<dbReference type="AlphaFoldDB" id="A0A1E3NXP5"/>
<dbReference type="GO" id="GO:0005737">
    <property type="term" value="C:cytoplasm"/>
    <property type="evidence" value="ECO:0007669"/>
    <property type="project" value="TreeGrafter"/>
</dbReference>
<evidence type="ECO:0000256" key="2">
    <source>
        <dbReference type="ARBA" id="ARBA00012489"/>
    </source>
</evidence>
<dbReference type="InterPro" id="IPR030397">
    <property type="entry name" value="SEPARIN_core_dom"/>
</dbReference>
<evidence type="ECO:0000256" key="3">
    <source>
        <dbReference type="ARBA" id="ARBA00022801"/>
    </source>
</evidence>
<name>A0A1E3NXP5_WICAA</name>
<accession>A0A1E3NXP5</accession>
<evidence type="ECO:0000256" key="1">
    <source>
        <dbReference type="ARBA" id="ARBA00000451"/>
    </source>
</evidence>
<protein>
    <recommendedName>
        <fullName evidence="2">separase</fullName>
        <ecNumber evidence="2">3.4.22.49</ecNumber>
    </recommendedName>
</protein>
<dbReference type="EMBL" id="KV454214">
    <property type="protein sequence ID" value="ODQ57327.1"/>
    <property type="molecule type" value="Genomic_DNA"/>
</dbReference>
<dbReference type="PANTHER" id="PTHR12792">
    <property type="entry name" value="EXTRA SPINDLE POLES 1-RELATED"/>
    <property type="match status" value="1"/>
</dbReference>
<dbReference type="RefSeq" id="XP_019036534.1">
    <property type="nucleotide sequence ID" value="XM_019182412.1"/>
</dbReference>
<dbReference type="Proteomes" id="UP000094112">
    <property type="component" value="Unassembled WGS sequence"/>
</dbReference>
<keyword evidence="7" id="KW-1185">Reference proteome</keyword>
<feature type="domain" description="Peptidase C50" evidence="5">
    <location>
        <begin position="283"/>
        <end position="381"/>
    </location>
</feature>
<evidence type="ECO:0000256" key="4">
    <source>
        <dbReference type="ARBA" id="ARBA00022829"/>
    </source>
</evidence>
<dbReference type="GO" id="GO:0072686">
    <property type="term" value="C:mitotic spindle"/>
    <property type="evidence" value="ECO:0007669"/>
    <property type="project" value="TreeGrafter"/>
</dbReference>
<organism evidence="6 7">
    <name type="scientific">Wickerhamomyces anomalus (strain ATCC 58044 / CBS 1984 / NCYC 433 / NRRL Y-366-8)</name>
    <name type="common">Yeast</name>
    <name type="synonym">Hansenula anomala</name>
    <dbReference type="NCBI Taxonomy" id="683960"/>
    <lineage>
        <taxon>Eukaryota</taxon>
        <taxon>Fungi</taxon>
        <taxon>Dikarya</taxon>
        <taxon>Ascomycota</taxon>
        <taxon>Saccharomycotina</taxon>
        <taxon>Saccharomycetes</taxon>
        <taxon>Phaffomycetales</taxon>
        <taxon>Wickerhamomycetaceae</taxon>
        <taxon>Wickerhamomyces</taxon>
    </lineage>
</organism>
<dbReference type="STRING" id="683960.A0A1E3NXP5"/>
<keyword evidence="3" id="KW-0378">Hydrolase</keyword>
<evidence type="ECO:0000259" key="5">
    <source>
        <dbReference type="PROSITE" id="PS51700"/>
    </source>
</evidence>
<keyword evidence="4" id="KW-0159">Chromosome partition</keyword>